<dbReference type="PATRIC" id="fig|1675527.3.peg.4521"/>
<comment type="caution">
    <text evidence="1">The sequence shown here is derived from an EMBL/GenBank/DDBJ whole genome shotgun (WGS) entry which is preliminary data.</text>
</comment>
<dbReference type="Proteomes" id="UP000037178">
    <property type="component" value="Unassembled WGS sequence"/>
</dbReference>
<sequence>MTRAVWDNLLAEARTAHQGALAAFCPFPDDLKPRDPRPYRIRPAALFEVEALTDPLARAYQEASPVAQWRETWKGSDIDATFLDRFGCYCLIGGGGAFMSKSMAAYLVYMPPGLHYPWHQHPAEEIYFVLAGSATFRRAGAAPQVLGPGQHVVHASNQPHATTTLDQPLLAHVLWKGDLTVKPTWARGAL</sequence>
<evidence type="ECO:0000313" key="2">
    <source>
        <dbReference type="Proteomes" id="UP000037178"/>
    </source>
</evidence>
<accession>A0A0J9ECA9</accession>
<dbReference type="InterPro" id="IPR011051">
    <property type="entry name" value="RmlC_Cupin_sf"/>
</dbReference>
<dbReference type="Pfam" id="PF16867">
    <property type="entry name" value="DMSP_lyase"/>
    <property type="match status" value="1"/>
</dbReference>
<dbReference type="OrthoDB" id="9083851at2"/>
<dbReference type="InterPro" id="IPR014710">
    <property type="entry name" value="RmlC-like_jellyroll"/>
</dbReference>
<gene>
    <name evidence="1" type="ORF">AIOL_004321</name>
</gene>
<dbReference type="Gene3D" id="2.60.120.10">
    <property type="entry name" value="Jelly Rolls"/>
    <property type="match status" value="1"/>
</dbReference>
<dbReference type="AlphaFoldDB" id="A0A0J9ECA9"/>
<protein>
    <submittedName>
        <fullName evidence="1">Uncharacterized protein</fullName>
    </submittedName>
</protein>
<dbReference type="STRING" id="1675527.AIOL_004321"/>
<reference evidence="1 2" key="1">
    <citation type="submission" date="2015-06" db="EMBL/GenBank/DDBJ databases">
        <title>Draft genome sequence of an Alphaproteobacteria species associated to the Mediterranean sponge Oscarella lobularis.</title>
        <authorList>
            <person name="Jourda C."/>
            <person name="Santini S."/>
            <person name="Claverie J.-M."/>
        </authorList>
    </citation>
    <scope>NUCLEOTIDE SEQUENCE [LARGE SCALE GENOMIC DNA]</scope>
    <source>
        <strain evidence="1">IGS</strain>
    </source>
</reference>
<dbReference type="GO" id="GO:0047869">
    <property type="term" value="F:dimethylpropiothetin dethiomethylase activity"/>
    <property type="evidence" value="ECO:0007669"/>
    <property type="project" value="InterPro"/>
</dbReference>
<dbReference type="SUPFAM" id="SSF51182">
    <property type="entry name" value="RmlC-like cupins"/>
    <property type="match status" value="1"/>
</dbReference>
<name>A0A0J9ECA9_9RHOB</name>
<organism evidence="1 2">
    <name type="scientific">Candidatus Rhodobacter oscarellae</name>
    <dbReference type="NCBI Taxonomy" id="1675527"/>
    <lineage>
        <taxon>Bacteria</taxon>
        <taxon>Pseudomonadati</taxon>
        <taxon>Pseudomonadota</taxon>
        <taxon>Alphaproteobacteria</taxon>
        <taxon>Rhodobacterales</taxon>
        <taxon>Rhodobacter group</taxon>
        <taxon>Rhodobacter</taxon>
    </lineage>
</organism>
<proteinExistence type="predicted"/>
<dbReference type="RefSeq" id="WP_049644831.1">
    <property type="nucleotide sequence ID" value="NZ_LFTY01000002.1"/>
</dbReference>
<evidence type="ECO:0000313" key="1">
    <source>
        <dbReference type="EMBL" id="KMW59339.1"/>
    </source>
</evidence>
<dbReference type="CDD" id="cd20282">
    <property type="entry name" value="cupin_DddQ"/>
    <property type="match status" value="1"/>
</dbReference>
<dbReference type="EMBL" id="LFTY01000002">
    <property type="protein sequence ID" value="KMW59339.1"/>
    <property type="molecule type" value="Genomic_DNA"/>
</dbReference>
<dbReference type="InterPro" id="IPR031723">
    <property type="entry name" value="DMSP_lyase"/>
</dbReference>
<keyword evidence="2" id="KW-1185">Reference proteome</keyword>